<keyword evidence="1" id="KW-0812">Transmembrane</keyword>
<feature type="transmembrane region" description="Helical" evidence="1">
    <location>
        <begin position="44"/>
        <end position="62"/>
    </location>
</feature>
<keyword evidence="3" id="KW-1185">Reference proteome</keyword>
<evidence type="ECO:0000313" key="3">
    <source>
        <dbReference type="Proteomes" id="UP001065322"/>
    </source>
</evidence>
<keyword evidence="1" id="KW-0472">Membrane</keyword>
<reference evidence="3" key="1">
    <citation type="submission" date="2020-06" db="EMBL/GenBank/DDBJ databases">
        <title>Thalassolituus marinus alknpb1M-1, a hydrocarbon-degrading bacterium isolated from the deep-sea overlying water using an in-situ strategy from the South China Sea basin.</title>
        <authorList>
            <person name="Dong C."/>
            <person name="Chen Y."/>
            <person name="Shao Z."/>
        </authorList>
    </citation>
    <scope>NUCLEOTIDE SEQUENCE [LARGE SCALE GENOMIC DNA]</scope>
    <source>
        <strain evidence="3">alknpb1M-1</strain>
    </source>
</reference>
<sequence length="81" mass="9274">MPIRKTRPPGKGPWEFLLNIVSKVLLPVIAIYAASWILSSRWPVIGFALLLVSLIITHLELLRLGRWLDKKASERFTRPGR</sequence>
<dbReference type="EMBL" id="CP054475">
    <property type="protein sequence ID" value="UXD88572.1"/>
    <property type="molecule type" value="Genomic_DNA"/>
</dbReference>
<proteinExistence type="predicted"/>
<accession>A0ABY6ACU2</accession>
<dbReference type="RefSeq" id="WP_260997302.1">
    <property type="nucleotide sequence ID" value="NZ_CP054475.1"/>
</dbReference>
<protein>
    <submittedName>
        <fullName evidence="2">Uncharacterized protein</fullName>
    </submittedName>
</protein>
<name>A0ABY6ACU2_9GAMM</name>
<evidence type="ECO:0000313" key="2">
    <source>
        <dbReference type="EMBL" id="UXD88572.1"/>
    </source>
</evidence>
<keyword evidence="1" id="KW-1133">Transmembrane helix</keyword>
<feature type="transmembrane region" description="Helical" evidence="1">
    <location>
        <begin position="16"/>
        <end position="38"/>
    </location>
</feature>
<dbReference type="Proteomes" id="UP001065322">
    <property type="component" value="Chromosome"/>
</dbReference>
<organism evidence="2 3">
    <name type="scientific">Thalassolituus hydrocarboniclasticus</name>
    <dbReference type="NCBI Taxonomy" id="2742796"/>
    <lineage>
        <taxon>Bacteria</taxon>
        <taxon>Pseudomonadati</taxon>
        <taxon>Pseudomonadota</taxon>
        <taxon>Gammaproteobacteria</taxon>
        <taxon>Oceanospirillales</taxon>
        <taxon>Oceanospirillaceae</taxon>
        <taxon>Thalassolituus</taxon>
    </lineage>
</organism>
<evidence type="ECO:0000256" key="1">
    <source>
        <dbReference type="SAM" id="Phobius"/>
    </source>
</evidence>
<gene>
    <name evidence="2" type="ORF">HUF19_14535</name>
</gene>